<evidence type="ECO:0000313" key="3">
    <source>
        <dbReference type="Proteomes" id="UP000244803"/>
    </source>
</evidence>
<reference evidence="2" key="1">
    <citation type="submission" date="2022-07" db="EMBL/GenBank/DDBJ databases">
        <title>Evaluation of T. orientalis genome assembly methods using nanopore sequencing and analysis of variation between genomes.</title>
        <authorList>
            <person name="Yam J."/>
            <person name="Micallef M.L."/>
            <person name="Liu M."/>
            <person name="Djordjevic S.P."/>
            <person name="Bogema D.R."/>
            <person name="Jenkins C."/>
        </authorList>
    </citation>
    <scope>NUCLEOTIDE SEQUENCE</scope>
    <source>
        <strain evidence="2">Fish Creek</strain>
    </source>
</reference>
<gene>
    <name evidence="2" type="ORF">MACJ_003112</name>
</gene>
<keyword evidence="1" id="KW-0812">Transmembrane</keyword>
<feature type="transmembrane region" description="Helical" evidence="1">
    <location>
        <begin position="36"/>
        <end position="54"/>
    </location>
</feature>
<evidence type="ECO:0000313" key="2">
    <source>
        <dbReference type="EMBL" id="UKJ89858.2"/>
    </source>
</evidence>
<proteinExistence type="predicted"/>
<dbReference type="EMBL" id="CP056067">
    <property type="protein sequence ID" value="UKJ89858.2"/>
    <property type="molecule type" value="Genomic_DNA"/>
</dbReference>
<dbReference type="AlphaFoldDB" id="A0A976M9N6"/>
<organism evidence="2 3">
    <name type="scientific">Theileria orientalis</name>
    <dbReference type="NCBI Taxonomy" id="68886"/>
    <lineage>
        <taxon>Eukaryota</taxon>
        <taxon>Sar</taxon>
        <taxon>Alveolata</taxon>
        <taxon>Apicomplexa</taxon>
        <taxon>Aconoidasida</taxon>
        <taxon>Piroplasmida</taxon>
        <taxon>Theileriidae</taxon>
        <taxon>Theileria</taxon>
    </lineage>
</organism>
<feature type="transmembrane region" description="Helical" evidence="1">
    <location>
        <begin position="202"/>
        <end position="222"/>
    </location>
</feature>
<keyword evidence="1" id="KW-1133">Transmembrane helix</keyword>
<feature type="transmembrane region" description="Helical" evidence="1">
    <location>
        <begin position="317"/>
        <end position="334"/>
    </location>
</feature>
<name>A0A976M9N6_THEOR</name>
<dbReference type="Proteomes" id="UP000244803">
    <property type="component" value="Chromosome 4"/>
</dbReference>
<feature type="transmembrane region" description="Helical" evidence="1">
    <location>
        <begin position="387"/>
        <end position="410"/>
    </location>
</feature>
<keyword evidence="1" id="KW-0472">Membrane</keyword>
<feature type="transmembrane region" description="Helical" evidence="1">
    <location>
        <begin position="111"/>
        <end position="132"/>
    </location>
</feature>
<accession>A0A976M9N6</accession>
<dbReference type="OrthoDB" id="365607at2759"/>
<protein>
    <submittedName>
        <fullName evidence="2">Uncharacterized protein</fullName>
    </submittedName>
</protein>
<feature type="transmembrane region" description="Helical" evidence="1">
    <location>
        <begin position="138"/>
        <end position="158"/>
    </location>
</feature>
<sequence length="495" mass="57663">MDRQNRPKRAHNQKHPKTNAVLGPFAWFFKLFHSKFSLLGFIVGFMAFTMHIPFQTVSTSSRHFAVAFNIPEKYTGLYFTKMHSLRVLVILVASSFTYALKWFVPEDNIFLTLLFCVFMLVSRLILLVYLYVSKNLALDIYNFFVVEALSLGLFQLTFYTLTPEYVSLLSLCFKLSKITVFLIQLIMDQVVFDRPLLMIKIHFWYVLALSVLSTILWFYYSIFKVRHDVYRPTDEPYENSEPKKRKDSIKEFVKRRYSSDPDPEKLKETEPGFLRHLINCLSPFFMCIVTLMMKNILYPGILPYSLLDRDDAHAVNMYRTPVALAGCILIHILKKKNQSINRKWKWYWHLFWLLVIPPMVVFFLTFAALHGKNPTGLNIKGSKGNVLVMSTIFFLSHTIVESAGYLGVVSNVKYCGRFFQKGLKVIMTNQLSGIIISFIFYKFSVGYNVTWSVPQEHPARDASFATKSGFWISSSLIEGFKDFVNEFRMNIKDYI</sequence>
<feature type="transmembrane region" description="Helical" evidence="1">
    <location>
        <begin position="277"/>
        <end position="297"/>
    </location>
</feature>
<feature type="transmembrane region" description="Helical" evidence="1">
    <location>
        <begin position="165"/>
        <end position="187"/>
    </location>
</feature>
<feature type="transmembrane region" description="Helical" evidence="1">
    <location>
        <begin position="346"/>
        <end position="367"/>
    </location>
</feature>
<evidence type="ECO:0000256" key="1">
    <source>
        <dbReference type="SAM" id="Phobius"/>
    </source>
</evidence>
<feature type="transmembrane region" description="Helical" evidence="1">
    <location>
        <begin position="85"/>
        <end position="104"/>
    </location>
</feature>